<accession>A0ABX0V005</accession>
<sequence>MMGERLPGRIGREHGSVLRSSVPGRLWLAAFVSACLWGVAFWAMDWI</sequence>
<reference evidence="2 3" key="1">
    <citation type="submission" date="2020-03" db="EMBL/GenBank/DDBJ databases">
        <title>Genomic Encyclopedia of Type Strains, Phase IV (KMG-IV): sequencing the most valuable type-strain genomes for metagenomic binning, comparative biology and taxonomic classification.</title>
        <authorList>
            <person name="Goeker M."/>
        </authorList>
    </citation>
    <scope>NUCLEOTIDE SEQUENCE [LARGE SCALE GENOMIC DNA]</scope>
    <source>
        <strain evidence="2 3">DSM 103870</strain>
    </source>
</reference>
<evidence type="ECO:0000313" key="3">
    <source>
        <dbReference type="Proteomes" id="UP001429580"/>
    </source>
</evidence>
<keyword evidence="1" id="KW-0812">Transmembrane</keyword>
<comment type="caution">
    <text evidence="2">The sequence shown here is derived from an EMBL/GenBank/DDBJ whole genome shotgun (WGS) entry which is preliminary data.</text>
</comment>
<keyword evidence="1" id="KW-0472">Membrane</keyword>
<dbReference type="Proteomes" id="UP001429580">
    <property type="component" value="Unassembled WGS sequence"/>
</dbReference>
<evidence type="ECO:0008006" key="4">
    <source>
        <dbReference type="Google" id="ProtNLM"/>
    </source>
</evidence>
<gene>
    <name evidence="2" type="ORF">FHS82_002397</name>
</gene>
<feature type="transmembrane region" description="Helical" evidence="1">
    <location>
        <begin position="26"/>
        <end position="44"/>
    </location>
</feature>
<keyword evidence="3" id="KW-1185">Reference proteome</keyword>
<organism evidence="2 3">
    <name type="scientific">Pseudochelatococcus lubricantis</name>
    <dbReference type="NCBI Taxonomy" id="1538102"/>
    <lineage>
        <taxon>Bacteria</taxon>
        <taxon>Pseudomonadati</taxon>
        <taxon>Pseudomonadota</taxon>
        <taxon>Alphaproteobacteria</taxon>
        <taxon>Hyphomicrobiales</taxon>
        <taxon>Chelatococcaceae</taxon>
        <taxon>Pseudochelatococcus</taxon>
    </lineage>
</organism>
<evidence type="ECO:0000313" key="2">
    <source>
        <dbReference type="EMBL" id="NIJ58549.1"/>
    </source>
</evidence>
<name>A0ABX0V005_9HYPH</name>
<protein>
    <recommendedName>
        <fullName evidence="4">EamA family transporter</fullName>
    </recommendedName>
</protein>
<proteinExistence type="predicted"/>
<evidence type="ECO:0000256" key="1">
    <source>
        <dbReference type="SAM" id="Phobius"/>
    </source>
</evidence>
<dbReference type="EMBL" id="JAASQI010000005">
    <property type="protein sequence ID" value="NIJ58549.1"/>
    <property type="molecule type" value="Genomic_DNA"/>
</dbReference>
<keyword evidence="1" id="KW-1133">Transmembrane helix</keyword>